<dbReference type="InterPro" id="IPR006016">
    <property type="entry name" value="UspA"/>
</dbReference>
<dbReference type="Gene3D" id="3.40.50.12370">
    <property type="match status" value="1"/>
</dbReference>
<name>A0ABS6ZPP1_9GAMM</name>
<dbReference type="Pfam" id="PF00582">
    <property type="entry name" value="Usp"/>
    <property type="match status" value="1"/>
</dbReference>
<gene>
    <name evidence="2" type="ORF">KPL81_12845</name>
</gene>
<comment type="caution">
    <text evidence="2">The sequence shown here is derived from an EMBL/GenBank/DDBJ whole genome shotgun (WGS) entry which is preliminary data.</text>
</comment>
<dbReference type="Proteomes" id="UP000769617">
    <property type="component" value="Unassembled WGS sequence"/>
</dbReference>
<evidence type="ECO:0000313" key="2">
    <source>
        <dbReference type="EMBL" id="MBW6392041.1"/>
    </source>
</evidence>
<accession>A0ABS6ZPP1</accession>
<proteinExistence type="predicted"/>
<reference evidence="2 3" key="1">
    <citation type="submission" date="2021-07" db="EMBL/GenBank/DDBJ databases">
        <authorList>
            <person name="So Y."/>
        </authorList>
    </citation>
    <scope>NUCLEOTIDE SEQUENCE [LARGE SCALE GENOMIC DNA]</scope>
    <source>
        <strain evidence="2 3">Y3S6</strain>
    </source>
</reference>
<evidence type="ECO:0000259" key="1">
    <source>
        <dbReference type="Pfam" id="PF00582"/>
    </source>
</evidence>
<dbReference type="EMBL" id="JAHYCA010000004">
    <property type="protein sequence ID" value="MBW6392041.1"/>
    <property type="molecule type" value="Genomic_DNA"/>
</dbReference>
<evidence type="ECO:0000313" key="3">
    <source>
        <dbReference type="Proteomes" id="UP000769617"/>
    </source>
</evidence>
<dbReference type="RefSeq" id="WP_219792518.1">
    <property type="nucleotide sequence ID" value="NZ_JAHYCA010000004.1"/>
</dbReference>
<keyword evidence="3" id="KW-1185">Reference proteome</keyword>
<sequence length="262" mass="27659">MTSDDAPQGGAAPPASLDVVRVLALLDASRHSLAALAAAVELASQRHAELVALYVEDLDLLHCAAFPFSCEIGAQSGLTRPLTPAALEASIAHQLQRVQQALAAAVAGRDLRHRLEISRGRVAAEALTKSGPDDVLVLGKSGTTERWGKRLGSTSRRLILEAPCSVLLWDESHPYRRGPLRWLAAGESSPAQAGGAPSLPAWLASLFDGASPLPLQHAGELERTLDRANAGGLLLHRGELEGLLAEDEQLIARVPLPILIIP</sequence>
<feature type="domain" description="UspA" evidence="1">
    <location>
        <begin position="21"/>
        <end position="168"/>
    </location>
</feature>
<organism evidence="2 3">
    <name type="scientific">Billgrantia antri</name>
    <dbReference type="NCBI Taxonomy" id="2846777"/>
    <lineage>
        <taxon>Bacteria</taxon>
        <taxon>Pseudomonadati</taxon>
        <taxon>Pseudomonadota</taxon>
        <taxon>Gammaproteobacteria</taxon>
        <taxon>Oceanospirillales</taxon>
        <taxon>Halomonadaceae</taxon>
        <taxon>Billgrantia</taxon>
    </lineage>
</organism>
<dbReference type="SUPFAM" id="SSF52402">
    <property type="entry name" value="Adenine nucleotide alpha hydrolases-like"/>
    <property type="match status" value="1"/>
</dbReference>
<protein>
    <submittedName>
        <fullName evidence="2">Universal stress protein</fullName>
    </submittedName>
</protein>